<reference evidence="1 2" key="1">
    <citation type="journal article" date="2019" name="Sci. Rep.">
        <title>Orb-weaving spider Araneus ventricosus genome elucidates the spidroin gene catalogue.</title>
        <authorList>
            <person name="Kono N."/>
            <person name="Nakamura H."/>
            <person name="Ohtoshi R."/>
            <person name="Moran D.A.P."/>
            <person name="Shinohara A."/>
            <person name="Yoshida Y."/>
            <person name="Fujiwara M."/>
            <person name="Mori M."/>
            <person name="Tomita M."/>
            <person name="Arakawa K."/>
        </authorList>
    </citation>
    <scope>NUCLEOTIDE SEQUENCE [LARGE SCALE GENOMIC DNA]</scope>
</reference>
<comment type="caution">
    <text evidence="1">The sequence shown here is derived from an EMBL/GenBank/DDBJ whole genome shotgun (WGS) entry which is preliminary data.</text>
</comment>
<dbReference type="OrthoDB" id="6434971at2759"/>
<dbReference type="AlphaFoldDB" id="A0A4Y2HXN3"/>
<keyword evidence="2" id="KW-1185">Reference proteome</keyword>
<accession>A0A4Y2HXN3</accession>
<gene>
    <name evidence="1" type="ORF">AVEN_20805_1</name>
</gene>
<dbReference type="Proteomes" id="UP000499080">
    <property type="component" value="Unassembled WGS sequence"/>
</dbReference>
<evidence type="ECO:0000313" key="2">
    <source>
        <dbReference type="Proteomes" id="UP000499080"/>
    </source>
</evidence>
<dbReference type="EMBL" id="BGPR01002229">
    <property type="protein sequence ID" value="GBM70073.1"/>
    <property type="molecule type" value="Genomic_DNA"/>
</dbReference>
<sequence length="100" mass="11393">MAHRSETSIHVRKFVLRLFKRGKSYRESVGRSHRCAQKIIGKFKSDGLIKNKSGKGRKCIPSDIAKRKNLEEIKIDPKVSAVKLAAETSQIKCVLKLREM</sequence>
<name>A0A4Y2HXN3_ARAVE</name>
<organism evidence="1 2">
    <name type="scientific">Araneus ventricosus</name>
    <name type="common">Orbweaver spider</name>
    <name type="synonym">Epeira ventricosa</name>
    <dbReference type="NCBI Taxonomy" id="182803"/>
    <lineage>
        <taxon>Eukaryota</taxon>
        <taxon>Metazoa</taxon>
        <taxon>Ecdysozoa</taxon>
        <taxon>Arthropoda</taxon>
        <taxon>Chelicerata</taxon>
        <taxon>Arachnida</taxon>
        <taxon>Araneae</taxon>
        <taxon>Araneomorphae</taxon>
        <taxon>Entelegynae</taxon>
        <taxon>Araneoidea</taxon>
        <taxon>Araneidae</taxon>
        <taxon>Araneus</taxon>
    </lineage>
</organism>
<proteinExistence type="predicted"/>
<protein>
    <recommendedName>
        <fullName evidence="3">DUF4817 domain-containing protein</fullName>
    </recommendedName>
</protein>
<evidence type="ECO:0000313" key="1">
    <source>
        <dbReference type="EMBL" id="GBM70073.1"/>
    </source>
</evidence>
<evidence type="ECO:0008006" key="3">
    <source>
        <dbReference type="Google" id="ProtNLM"/>
    </source>
</evidence>